<accession>A0A314UTG4</accession>
<dbReference type="EMBL" id="PJQY01003032">
    <property type="protein sequence ID" value="PQM40813.1"/>
    <property type="molecule type" value="Genomic_DNA"/>
</dbReference>
<dbReference type="OrthoDB" id="10265389at2759"/>
<proteinExistence type="inferred from homology"/>
<name>A0A314UTG4_PRUYE</name>
<reference evidence="10 11" key="1">
    <citation type="submission" date="2018-02" db="EMBL/GenBank/DDBJ databases">
        <title>Draft genome of wild Prunus yedoensis var. nudiflora.</title>
        <authorList>
            <person name="Baek S."/>
            <person name="Kim J.-H."/>
            <person name="Choi K."/>
            <person name="Kim G.-B."/>
            <person name="Cho A."/>
            <person name="Jang H."/>
            <person name="Shin C.-H."/>
            <person name="Yu H.-J."/>
            <person name="Mun J.-H."/>
        </authorList>
    </citation>
    <scope>NUCLEOTIDE SEQUENCE [LARGE SCALE GENOMIC DNA]</scope>
    <source>
        <strain evidence="11">cv. Jeju island</strain>
        <tissue evidence="10">Leaf</tissue>
    </source>
</reference>
<gene>
    <name evidence="10" type="ORF">Pyn_12266</name>
</gene>
<keyword evidence="6" id="KW-0805">Transcription regulation</keyword>
<dbReference type="InterPro" id="IPR019312">
    <property type="entry name" value="CNOT11"/>
</dbReference>
<evidence type="ECO:0000256" key="9">
    <source>
        <dbReference type="ARBA" id="ARBA00023242"/>
    </source>
</evidence>
<keyword evidence="8" id="KW-0804">Transcription</keyword>
<dbReference type="GO" id="GO:0005737">
    <property type="term" value="C:cytoplasm"/>
    <property type="evidence" value="ECO:0007669"/>
    <property type="project" value="UniProtKB-SubCell"/>
</dbReference>
<dbReference type="GO" id="GO:0005634">
    <property type="term" value="C:nucleus"/>
    <property type="evidence" value="ECO:0007669"/>
    <property type="project" value="UniProtKB-SubCell"/>
</dbReference>
<dbReference type="GO" id="GO:0031047">
    <property type="term" value="P:regulatory ncRNA-mediated gene silencing"/>
    <property type="evidence" value="ECO:0007669"/>
    <property type="project" value="UniProtKB-KW"/>
</dbReference>
<keyword evidence="7" id="KW-0943">RNA-mediated gene silencing</keyword>
<evidence type="ECO:0000256" key="3">
    <source>
        <dbReference type="ARBA" id="ARBA00008030"/>
    </source>
</evidence>
<evidence type="ECO:0000256" key="1">
    <source>
        <dbReference type="ARBA" id="ARBA00004123"/>
    </source>
</evidence>
<keyword evidence="9" id="KW-0539">Nucleus</keyword>
<sequence>MKKRATLGFEESKAVFGLLRAEQRPLEEIISDFNSFFSHGRQFVPCFSISILLQDKKTLSSTQRLIAFAILQQAYSSQKPSANPFISLLINAACDVEAEKYERALILQLLQLFGSDGSSGGKELLKQSAADYIKSFDPSVHAFPQHEQLQQQYADKVHPERYNSPLRIVQLEMWSQILMFLAVLLLTHQRANPKLGSGDRDETVLGLLSNLALEGLGPHWKRPIPPRLPVQDDELVWLNPVDNHELLWDDGMCVDTSRGAAVRDLIAKALKGPLVPAQQEQVLLELANDPKLVYHCGLTPRKLPELVENNPLIAVEVLTKLINSPEIAEYFTVLVNMDMSLHSMEVVNRLTTAVELPSEFIHMYITNCISSCENIKDKYMQNRLVRLVCVFLQSLIRNNIINVKDLFIEVQAFCIEFSRIREAAALFRLLKSLE</sequence>
<comment type="caution">
    <text evidence="10">The sequence shown here is derived from an EMBL/GenBank/DDBJ whole genome shotgun (WGS) entry which is preliminary data.</text>
</comment>
<evidence type="ECO:0000256" key="7">
    <source>
        <dbReference type="ARBA" id="ARBA00023158"/>
    </source>
</evidence>
<dbReference type="Proteomes" id="UP000250321">
    <property type="component" value="Unassembled WGS sequence"/>
</dbReference>
<dbReference type="GO" id="GO:0030014">
    <property type="term" value="C:CCR4-NOT complex"/>
    <property type="evidence" value="ECO:0007669"/>
    <property type="project" value="InterPro"/>
</dbReference>
<evidence type="ECO:0000313" key="10">
    <source>
        <dbReference type="EMBL" id="PQM40813.1"/>
    </source>
</evidence>
<dbReference type="Pfam" id="PF10155">
    <property type="entry name" value="CNOT11"/>
    <property type="match status" value="1"/>
</dbReference>
<comment type="subcellular location">
    <subcellularLocation>
        <location evidence="2">Cytoplasm</location>
    </subcellularLocation>
    <subcellularLocation>
        <location evidence="1">Nucleus</location>
    </subcellularLocation>
</comment>
<dbReference type="PANTHER" id="PTHR15975:SF0">
    <property type="entry name" value="CCR4-NOT TRANSCRIPTION COMPLEX SUBUNIT 11"/>
    <property type="match status" value="1"/>
</dbReference>
<protein>
    <recommendedName>
        <fullName evidence="4">CCR4-NOT transcription complex subunit 11</fullName>
    </recommendedName>
</protein>
<evidence type="ECO:0000256" key="5">
    <source>
        <dbReference type="ARBA" id="ARBA00022490"/>
    </source>
</evidence>
<dbReference type="AlphaFoldDB" id="A0A314UTG4"/>
<keyword evidence="5" id="KW-0963">Cytoplasm</keyword>
<organism evidence="10 11">
    <name type="scientific">Prunus yedoensis var. nudiflora</name>
    <dbReference type="NCBI Taxonomy" id="2094558"/>
    <lineage>
        <taxon>Eukaryota</taxon>
        <taxon>Viridiplantae</taxon>
        <taxon>Streptophyta</taxon>
        <taxon>Embryophyta</taxon>
        <taxon>Tracheophyta</taxon>
        <taxon>Spermatophyta</taxon>
        <taxon>Magnoliopsida</taxon>
        <taxon>eudicotyledons</taxon>
        <taxon>Gunneridae</taxon>
        <taxon>Pentapetalae</taxon>
        <taxon>rosids</taxon>
        <taxon>fabids</taxon>
        <taxon>Rosales</taxon>
        <taxon>Rosaceae</taxon>
        <taxon>Amygdaloideae</taxon>
        <taxon>Amygdaleae</taxon>
        <taxon>Prunus</taxon>
    </lineage>
</organism>
<dbReference type="PANTHER" id="PTHR15975">
    <property type="entry name" value="CCR4-NOT TRANSCRIPTION COMPLEX SUBUNIT 11"/>
    <property type="match status" value="1"/>
</dbReference>
<evidence type="ECO:0000256" key="4">
    <source>
        <dbReference type="ARBA" id="ARBA00014872"/>
    </source>
</evidence>
<evidence type="ECO:0000256" key="2">
    <source>
        <dbReference type="ARBA" id="ARBA00004496"/>
    </source>
</evidence>
<keyword evidence="11" id="KW-1185">Reference proteome</keyword>
<evidence type="ECO:0000256" key="6">
    <source>
        <dbReference type="ARBA" id="ARBA00023015"/>
    </source>
</evidence>
<evidence type="ECO:0000256" key="8">
    <source>
        <dbReference type="ARBA" id="ARBA00023163"/>
    </source>
</evidence>
<evidence type="ECO:0000313" key="11">
    <source>
        <dbReference type="Proteomes" id="UP000250321"/>
    </source>
</evidence>
<dbReference type="STRING" id="2094558.A0A314UTG4"/>
<comment type="similarity">
    <text evidence="3">Belongs to the CNOT11 family.</text>
</comment>